<dbReference type="RefSeq" id="WP_150456468.1">
    <property type="nucleotide sequence ID" value="NZ_VYKK01000004.1"/>
</dbReference>
<organism evidence="4 5">
    <name type="scientific">Paenibacillus spiritus</name>
    <dbReference type="NCBI Taxonomy" id="2496557"/>
    <lineage>
        <taxon>Bacteria</taxon>
        <taxon>Bacillati</taxon>
        <taxon>Bacillota</taxon>
        <taxon>Bacilli</taxon>
        <taxon>Bacillales</taxon>
        <taxon>Paenibacillaceae</taxon>
        <taxon>Paenibacillus</taxon>
    </lineage>
</organism>
<dbReference type="CDD" id="cd00207">
    <property type="entry name" value="fer2"/>
    <property type="match status" value="1"/>
</dbReference>
<dbReference type="PROSITE" id="PS51085">
    <property type="entry name" value="2FE2S_FER_2"/>
    <property type="match status" value="1"/>
</dbReference>
<evidence type="ECO:0000259" key="3">
    <source>
        <dbReference type="PROSITE" id="PS51085"/>
    </source>
</evidence>
<sequence length="122" mass="13016">MRNVQSCSVRLLPADRTVAVPAGTTLLDACRRAGVAPPVRCGGKLGCLMCKVRVTAGGGQGLQEPSVQEKRKLGTLLDGGYRFACQARIAGDVEAEVPEDPLKAAVRRKLEAARRGEEESLW</sequence>
<reference evidence="4 5" key="1">
    <citation type="submission" date="2019-09" db="EMBL/GenBank/DDBJ databases">
        <title>Bacillus ochoae sp. nov., Paenibacillus whitsoniae sp. nov., Paenibacillus spiritus sp. nov. Isolated from the Mars Exploration Rover during spacecraft assembly.</title>
        <authorList>
            <person name="Seuylemezian A."/>
            <person name="Vaishampayan P."/>
        </authorList>
    </citation>
    <scope>NUCLEOTIDE SEQUENCE [LARGE SCALE GENOMIC DNA]</scope>
    <source>
        <strain evidence="4 5">MER_111</strain>
    </source>
</reference>
<accession>A0A5J5GHI6</accession>
<dbReference type="PANTHER" id="PTHR43644:SF1">
    <property type="entry name" value="NAD(P)H-FLAVIN REDUCTASE"/>
    <property type="match status" value="1"/>
</dbReference>
<dbReference type="InterPro" id="IPR036010">
    <property type="entry name" value="2Fe-2S_ferredoxin-like_sf"/>
</dbReference>
<dbReference type="Proteomes" id="UP000367750">
    <property type="component" value="Unassembled WGS sequence"/>
</dbReference>
<keyword evidence="1" id="KW-0285">Flavoprotein</keyword>
<evidence type="ECO:0000256" key="2">
    <source>
        <dbReference type="ARBA" id="ARBA00022827"/>
    </source>
</evidence>
<dbReference type="PANTHER" id="PTHR43644">
    <property type="entry name" value="NA(+)-TRANSLOCATING NADH-QUINONE REDUCTASE SUBUNIT"/>
    <property type="match status" value="1"/>
</dbReference>
<keyword evidence="5" id="KW-1185">Reference proteome</keyword>
<keyword evidence="2" id="KW-0274">FAD</keyword>
<dbReference type="AlphaFoldDB" id="A0A5J5GHI6"/>
<dbReference type="Pfam" id="PF00111">
    <property type="entry name" value="Fer2"/>
    <property type="match status" value="1"/>
</dbReference>
<dbReference type="SUPFAM" id="SSF54292">
    <property type="entry name" value="2Fe-2S ferredoxin-like"/>
    <property type="match status" value="1"/>
</dbReference>
<dbReference type="GO" id="GO:0051536">
    <property type="term" value="F:iron-sulfur cluster binding"/>
    <property type="evidence" value="ECO:0007669"/>
    <property type="project" value="InterPro"/>
</dbReference>
<evidence type="ECO:0000313" key="4">
    <source>
        <dbReference type="EMBL" id="KAA9007178.1"/>
    </source>
</evidence>
<evidence type="ECO:0000256" key="1">
    <source>
        <dbReference type="ARBA" id="ARBA00022630"/>
    </source>
</evidence>
<comment type="caution">
    <text evidence="4">The sequence shown here is derived from an EMBL/GenBank/DDBJ whole genome shotgun (WGS) entry which is preliminary data.</text>
</comment>
<name>A0A5J5GHI6_9BACL</name>
<proteinExistence type="predicted"/>
<gene>
    <name evidence="4" type="ORF">F4V43_01445</name>
</gene>
<evidence type="ECO:0000313" key="5">
    <source>
        <dbReference type="Proteomes" id="UP000367750"/>
    </source>
</evidence>
<dbReference type="Gene3D" id="3.10.20.30">
    <property type="match status" value="1"/>
</dbReference>
<protein>
    <submittedName>
        <fullName evidence="4">2Fe-2S iron-sulfur cluster binding domain-containing protein</fullName>
    </submittedName>
</protein>
<dbReference type="InterPro" id="IPR001041">
    <property type="entry name" value="2Fe-2S_ferredoxin-type"/>
</dbReference>
<dbReference type="OrthoDB" id="9810588at2"/>
<feature type="domain" description="2Fe-2S ferredoxin-type" evidence="3">
    <location>
        <begin position="7"/>
        <end position="101"/>
    </location>
</feature>
<dbReference type="EMBL" id="VYKK01000004">
    <property type="protein sequence ID" value="KAA9007178.1"/>
    <property type="molecule type" value="Genomic_DNA"/>
</dbReference>
<dbReference type="InterPro" id="IPR012675">
    <property type="entry name" value="Beta-grasp_dom_sf"/>
</dbReference>